<keyword evidence="3" id="KW-0456">Lyase</keyword>
<name>A0AAP0F089_9MAGN</name>
<dbReference type="SUPFAM" id="SSF51419">
    <property type="entry name" value="PLP-binding barrel"/>
    <property type="match status" value="1"/>
</dbReference>
<dbReference type="Proteomes" id="UP001419268">
    <property type="component" value="Unassembled WGS sequence"/>
</dbReference>
<comment type="caution">
    <text evidence="4">The sequence shown here is derived from an EMBL/GenBank/DDBJ whole genome shotgun (WGS) entry which is preliminary data.</text>
</comment>
<evidence type="ECO:0000256" key="1">
    <source>
        <dbReference type="ARBA" id="ARBA00001933"/>
    </source>
</evidence>
<comment type="pathway">
    <text evidence="3">Amine and polyamine biosynthesis; agmatine biosynthesis; agmatine from L-arginine: step 1/1.</text>
</comment>
<keyword evidence="3" id="KW-0210">Decarboxylase</keyword>
<keyword evidence="2 3" id="KW-0663">Pyridoxal phosphate</keyword>
<comment type="cofactor">
    <cofactor evidence="3">
        <name>Mg(2+)</name>
        <dbReference type="ChEBI" id="CHEBI:18420"/>
    </cofactor>
</comment>
<dbReference type="AlphaFoldDB" id="A0AAP0F089"/>
<comment type="cofactor">
    <cofactor evidence="1 3">
        <name>pyridoxal 5'-phosphate</name>
        <dbReference type="ChEBI" id="CHEBI:597326"/>
    </cofactor>
</comment>
<comment type="catalytic activity">
    <reaction evidence="3">
        <text>L-arginine + H(+) = agmatine + CO2</text>
        <dbReference type="Rhea" id="RHEA:17641"/>
        <dbReference type="ChEBI" id="CHEBI:15378"/>
        <dbReference type="ChEBI" id="CHEBI:16526"/>
        <dbReference type="ChEBI" id="CHEBI:32682"/>
        <dbReference type="ChEBI" id="CHEBI:58145"/>
        <dbReference type="EC" id="4.1.1.19"/>
    </reaction>
</comment>
<sequence>MCTLALVARRLELNNVIVLEQEEEIELVVEIGRKIGVRPVIGMRAKARTKHAGHFGSTSARRASLGSRRRGYCASRSGLRRKECLVAFEHAFPHWLPNSLHCILGRNGVGEAPNFCEWSSLGAGMRVIDVGAVSRRL</sequence>
<dbReference type="EC" id="4.1.1.19" evidence="3"/>
<organism evidence="4 5">
    <name type="scientific">Stephania cephalantha</name>
    <dbReference type="NCBI Taxonomy" id="152367"/>
    <lineage>
        <taxon>Eukaryota</taxon>
        <taxon>Viridiplantae</taxon>
        <taxon>Streptophyta</taxon>
        <taxon>Embryophyta</taxon>
        <taxon>Tracheophyta</taxon>
        <taxon>Spermatophyta</taxon>
        <taxon>Magnoliopsida</taxon>
        <taxon>Ranunculales</taxon>
        <taxon>Menispermaceae</taxon>
        <taxon>Menispermoideae</taxon>
        <taxon>Cissampelideae</taxon>
        <taxon>Stephania</taxon>
    </lineage>
</organism>
<keyword evidence="3" id="KW-0745">Spermidine biosynthesis</keyword>
<dbReference type="PRINTS" id="PR01180">
    <property type="entry name" value="ARGDCRBXLASE"/>
</dbReference>
<comment type="similarity">
    <text evidence="3">Belongs to the Orn/Lys/Arg decarboxylase class-II family. SpeA subfamily.</text>
</comment>
<dbReference type="PANTHER" id="PTHR43295:SF1">
    <property type="entry name" value="ARGININE DECARBOXYLASE 1, CHLOROPLASTIC-RELATED"/>
    <property type="match status" value="1"/>
</dbReference>
<reference evidence="4 5" key="1">
    <citation type="submission" date="2024-01" db="EMBL/GenBank/DDBJ databases">
        <title>Genome assemblies of Stephania.</title>
        <authorList>
            <person name="Yang L."/>
        </authorList>
    </citation>
    <scope>NUCLEOTIDE SEQUENCE [LARGE SCALE GENOMIC DNA]</scope>
    <source>
        <strain evidence="4">JXDWG</strain>
        <tissue evidence="4">Leaf</tissue>
    </source>
</reference>
<dbReference type="EMBL" id="JBBNAG010000010">
    <property type="protein sequence ID" value="KAK9100053.1"/>
    <property type="molecule type" value="Genomic_DNA"/>
</dbReference>
<evidence type="ECO:0000313" key="4">
    <source>
        <dbReference type="EMBL" id="KAK9100053.1"/>
    </source>
</evidence>
<dbReference type="GO" id="GO:0006527">
    <property type="term" value="P:L-arginine catabolic process"/>
    <property type="evidence" value="ECO:0007669"/>
    <property type="project" value="InterPro"/>
</dbReference>
<keyword evidence="5" id="KW-1185">Reference proteome</keyword>
<protein>
    <recommendedName>
        <fullName evidence="3">Arginine decarboxylase</fullName>
        <ecNumber evidence="3">4.1.1.19</ecNumber>
    </recommendedName>
</protein>
<gene>
    <name evidence="4" type="ORF">Scep_023483</name>
</gene>
<accession>A0AAP0F089</accession>
<evidence type="ECO:0000256" key="2">
    <source>
        <dbReference type="ARBA" id="ARBA00022898"/>
    </source>
</evidence>
<proteinExistence type="inferred from homology"/>
<dbReference type="InterPro" id="IPR002985">
    <property type="entry name" value="Arg_decrbxlase"/>
</dbReference>
<dbReference type="GO" id="GO:0008295">
    <property type="term" value="P:spermidine biosynthetic process"/>
    <property type="evidence" value="ECO:0007669"/>
    <property type="project" value="UniProtKB-KW"/>
</dbReference>
<dbReference type="InterPro" id="IPR029066">
    <property type="entry name" value="PLP-binding_barrel"/>
</dbReference>
<evidence type="ECO:0000256" key="3">
    <source>
        <dbReference type="RuleBase" id="RU003740"/>
    </source>
</evidence>
<keyword evidence="3" id="KW-0460">Magnesium</keyword>
<evidence type="ECO:0000313" key="5">
    <source>
        <dbReference type="Proteomes" id="UP001419268"/>
    </source>
</evidence>
<dbReference type="PANTHER" id="PTHR43295">
    <property type="entry name" value="ARGININE DECARBOXYLASE"/>
    <property type="match status" value="1"/>
</dbReference>
<dbReference type="Gene3D" id="3.20.20.10">
    <property type="entry name" value="Alanine racemase"/>
    <property type="match status" value="1"/>
</dbReference>
<dbReference type="GO" id="GO:0008792">
    <property type="term" value="F:arginine decarboxylase activity"/>
    <property type="evidence" value="ECO:0007669"/>
    <property type="project" value="UniProtKB-EC"/>
</dbReference>